<sequence>MKTQISTMLIASLLGTSAVTVPALAQDQMMQAPEGQECEALEQFAADNANDLRSDWVTEADQIVVAGDAEQCALVYEEAAMALDRSQSGEELEGADAEAAARVLVTQPDPEVTVQQSAPEVSVTQPEAQVRVDQGRPQVIVRQQQPTVRVQIPQPVITIDQPQPEIIVRMPDPDVAVSTPDPEIEVQQSEPTVSVEQAEPQIQVDATESVDEGGDIQIEQENAQVVQQQDEGEPQIQVETGQPQVQYESAEPNIEVETEGEPQVQFNQTGEPEIRYESMSDDSDAAEGQQTVVQLLQAGDPNMDTGEMTVYVVSDVIGQDLYNAEDTMLGTVERMVSAGDTDYVVLGPDSRIGDGQGGVVLPVDNIIVMDDRLVLVSMTDQDISDLANYDPSMAQELTTEDEVEMGTR</sequence>
<evidence type="ECO:0000313" key="3">
    <source>
        <dbReference type="EMBL" id="GHA18450.1"/>
    </source>
</evidence>
<dbReference type="RefSeq" id="WP_189424306.1">
    <property type="nucleotide sequence ID" value="NZ_BMZE01000001.1"/>
</dbReference>
<feature type="compositionally biased region" description="Polar residues" evidence="1">
    <location>
        <begin position="186"/>
        <end position="195"/>
    </location>
</feature>
<evidence type="ECO:0000256" key="1">
    <source>
        <dbReference type="SAM" id="MobiDB-lite"/>
    </source>
</evidence>
<protein>
    <recommendedName>
        <fullName evidence="5">PRC-barrel domain-containing protein</fullName>
    </recommendedName>
</protein>
<dbReference type="Proteomes" id="UP000646579">
    <property type="component" value="Unassembled WGS sequence"/>
</dbReference>
<feature type="region of interest" description="Disordered" evidence="1">
    <location>
        <begin position="173"/>
        <end position="200"/>
    </location>
</feature>
<reference evidence="3" key="2">
    <citation type="submission" date="2020-09" db="EMBL/GenBank/DDBJ databases">
        <authorList>
            <person name="Sun Q."/>
            <person name="Kim S."/>
        </authorList>
    </citation>
    <scope>NUCLEOTIDE SEQUENCE</scope>
    <source>
        <strain evidence="3">KCTC 32437</strain>
    </source>
</reference>
<gene>
    <name evidence="3" type="ORF">GCM10007989_12190</name>
</gene>
<feature type="signal peptide" evidence="2">
    <location>
        <begin position="1"/>
        <end position="25"/>
    </location>
</feature>
<comment type="caution">
    <text evidence="3">The sequence shown here is derived from an EMBL/GenBank/DDBJ whole genome shotgun (WGS) entry which is preliminary data.</text>
</comment>
<feature type="compositionally biased region" description="Polar residues" evidence="1">
    <location>
        <begin position="237"/>
        <end position="247"/>
    </location>
</feature>
<proteinExistence type="predicted"/>
<evidence type="ECO:0000256" key="2">
    <source>
        <dbReference type="SAM" id="SignalP"/>
    </source>
</evidence>
<organism evidence="3 4">
    <name type="scientific">Devosia pacifica</name>
    <dbReference type="NCBI Taxonomy" id="1335967"/>
    <lineage>
        <taxon>Bacteria</taxon>
        <taxon>Pseudomonadati</taxon>
        <taxon>Pseudomonadota</taxon>
        <taxon>Alphaproteobacteria</taxon>
        <taxon>Hyphomicrobiales</taxon>
        <taxon>Devosiaceae</taxon>
        <taxon>Devosia</taxon>
    </lineage>
</organism>
<reference evidence="3" key="1">
    <citation type="journal article" date="2014" name="Int. J. Syst. Evol. Microbiol.">
        <title>Complete genome sequence of Corynebacterium casei LMG S-19264T (=DSM 44701T), isolated from a smear-ripened cheese.</title>
        <authorList>
            <consortium name="US DOE Joint Genome Institute (JGI-PGF)"/>
            <person name="Walter F."/>
            <person name="Albersmeier A."/>
            <person name="Kalinowski J."/>
            <person name="Ruckert C."/>
        </authorList>
    </citation>
    <scope>NUCLEOTIDE SEQUENCE</scope>
    <source>
        <strain evidence="3">KCTC 32437</strain>
    </source>
</reference>
<dbReference type="InterPro" id="IPR011033">
    <property type="entry name" value="PRC_barrel-like_sf"/>
</dbReference>
<evidence type="ECO:0000313" key="4">
    <source>
        <dbReference type="Proteomes" id="UP000646579"/>
    </source>
</evidence>
<feature type="region of interest" description="Disordered" evidence="1">
    <location>
        <begin position="225"/>
        <end position="267"/>
    </location>
</feature>
<feature type="chain" id="PRO_5037725062" description="PRC-barrel domain-containing protein" evidence="2">
    <location>
        <begin position="26"/>
        <end position="408"/>
    </location>
</feature>
<dbReference type="SUPFAM" id="SSF50346">
    <property type="entry name" value="PRC-barrel domain"/>
    <property type="match status" value="1"/>
</dbReference>
<evidence type="ECO:0008006" key="5">
    <source>
        <dbReference type="Google" id="ProtNLM"/>
    </source>
</evidence>
<dbReference type="EMBL" id="BMZE01000001">
    <property type="protein sequence ID" value="GHA18450.1"/>
    <property type="molecule type" value="Genomic_DNA"/>
</dbReference>
<dbReference type="AlphaFoldDB" id="A0A918S348"/>
<name>A0A918S348_9HYPH</name>
<accession>A0A918S348</accession>
<keyword evidence="4" id="KW-1185">Reference proteome</keyword>
<keyword evidence="2" id="KW-0732">Signal</keyword>